<dbReference type="EMBL" id="CANTFM010000992">
    <property type="protein sequence ID" value="CAI5733216.1"/>
    <property type="molecule type" value="Genomic_DNA"/>
</dbReference>
<evidence type="ECO:0000313" key="3">
    <source>
        <dbReference type="Proteomes" id="UP001162029"/>
    </source>
</evidence>
<sequence length="111" mass="13387">MSSRRSRRNSTYREKETFRLHTKPTQASISNLLRGKEKLLKAAVPPNFRSSRRVKYPNLDRKMLLWEMLRATAEAVKRVELQQQKQQIWKTKQKQDTEKEEEEKKEEKLDD</sequence>
<evidence type="ECO:0000256" key="1">
    <source>
        <dbReference type="SAM" id="MobiDB-lite"/>
    </source>
</evidence>
<accession>A0AAV0U8A2</accession>
<protein>
    <submittedName>
        <fullName evidence="2">Uncharacterized protein</fullName>
    </submittedName>
</protein>
<dbReference type="Proteomes" id="UP001162029">
    <property type="component" value="Unassembled WGS sequence"/>
</dbReference>
<comment type="caution">
    <text evidence="2">The sequence shown here is derived from an EMBL/GenBank/DDBJ whole genome shotgun (WGS) entry which is preliminary data.</text>
</comment>
<name>A0AAV0U8A2_9STRA</name>
<feature type="region of interest" description="Disordered" evidence="1">
    <location>
        <begin position="1"/>
        <end position="30"/>
    </location>
</feature>
<feature type="region of interest" description="Disordered" evidence="1">
    <location>
        <begin position="82"/>
        <end position="111"/>
    </location>
</feature>
<evidence type="ECO:0000313" key="2">
    <source>
        <dbReference type="EMBL" id="CAI5733216.1"/>
    </source>
</evidence>
<organism evidence="2 3">
    <name type="scientific">Peronospora destructor</name>
    <dbReference type="NCBI Taxonomy" id="86335"/>
    <lineage>
        <taxon>Eukaryota</taxon>
        <taxon>Sar</taxon>
        <taxon>Stramenopiles</taxon>
        <taxon>Oomycota</taxon>
        <taxon>Peronosporomycetes</taxon>
        <taxon>Peronosporales</taxon>
        <taxon>Peronosporaceae</taxon>
        <taxon>Peronospora</taxon>
    </lineage>
</organism>
<gene>
    <name evidence="2" type="ORF">PDE001_LOCUS5333</name>
</gene>
<proteinExistence type="predicted"/>
<feature type="compositionally biased region" description="Basic residues" evidence="1">
    <location>
        <begin position="1"/>
        <end position="10"/>
    </location>
</feature>
<keyword evidence="3" id="KW-1185">Reference proteome</keyword>
<dbReference type="AlphaFoldDB" id="A0AAV0U8A2"/>
<reference evidence="2" key="1">
    <citation type="submission" date="2022-12" db="EMBL/GenBank/DDBJ databases">
        <authorList>
            <person name="Webb A."/>
        </authorList>
    </citation>
    <scope>NUCLEOTIDE SEQUENCE</scope>
    <source>
        <strain evidence="2">Pd1</strain>
    </source>
</reference>